<dbReference type="AlphaFoldDB" id="A0A172F1N1"/>
<dbReference type="NCBIfam" id="TIGR03632">
    <property type="entry name" value="uS11_bact"/>
    <property type="match status" value="1"/>
</dbReference>
<comment type="subunit">
    <text evidence="7">Part of the 30S ribosomal subunit.</text>
</comment>
<evidence type="ECO:0000256" key="8">
    <source>
        <dbReference type="SAM" id="Phobius"/>
    </source>
</evidence>
<feature type="transmembrane region" description="Helical" evidence="8">
    <location>
        <begin position="21"/>
        <end position="45"/>
    </location>
</feature>
<evidence type="ECO:0000256" key="5">
    <source>
        <dbReference type="ARBA" id="ARBA00023274"/>
    </source>
</evidence>
<dbReference type="GO" id="GO:0003735">
    <property type="term" value="F:structural constituent of ribosome"/>
    <property type="evidence" value="ECO:0007669"/>
    <property type="project" value="InterPro"/>
</dbReference>
<dbReference type="PIRSF" id="PIRSF002131">
    <property type="entry name" value="Ribosomal_S11"/>
    <property type="match status" value="1"/>
</dbReference>
<dbReference type="GO" id="GO:1990904">
    <property type="term" value="C:ribonucleoprotein complex"/>
    <property type="evidence" value="ECO:0007669"/>
    <property type="project" value="UniProtKB-KW"/>
</dbReference>
<dbReference type="SUPFAM" id="SSF53137">
    <property type="entry name" value="Translational machinery components"/>
    <property type="match status" value="1"/>
</dbReference>
<accession>A0A172F1N1</accession>
<dbReference type="EMBL" id="KR921747">
    <property type="protein sequence ID" value="ALP86088.1"/>
    <property type="molecule type" value="Genomic_DNA"/>
</dbReference>
<comment type="similarity">
    <text evidence="1 7">Belongs to the universal ribosomal protein uS11 family.</text>
</comment>
<organism evidence="9">
    <name type="scientific">Phacus orbicularis</name>
    <dbReference type="NCBI Taxonomy" id="158829"/>
    <lineage>
        <taxon>Eukaryota</taxon>
        <taxon>Discoba</taxon>
        <taxon>Euglenozoa</taxon>
        <taxon>Euglenida</taxon>
        <taxon>Spirocuta</taxon>
        <taxon>Euglenophyceae</taxon>
        <taxon>Euglenales</taxon>
        <taxon>Phacaceae</taxon>
        <taxon>Phacus</taxon>
    </lineage>
</organism>
<protein>
    <recommendedName>
        <fullName evidence="6 7">Small ribosomal subunit protein uS11c</fullName>
    </recommendedName>
</protein>
<dbReference type="InterPro" id="IPR036967">
    <property type="entry name" value="Ribosomal_uS11_sf"/>
</dbReference>
<dbReference type="InterPro" id="IPR019981">
    <property type="entry name" value="Ribosomal_uS11_bac-type"/>
</dbReference>
<keyword evidence="3 7" id="KW-0694">RNA-binding</keyword>
<dbReference type="NCBIfam" id="NF003698">
    <property type="entry name" value="PRK05309.1"/>
    <property type="match status" value="1"/>
</dbReference>
<keyword evidence="8" id="KW-0472">Membrane</keyword>
<evidence type="ECO:0000256" key="1">
    <source>
        <dbReference type="ARBA" id="ARBA00006194"/>
    </source>
</evidence>
<dbReference type="HAMAP" id="MF_01310">
    <property type="entry name" value="Ribosomal_uS11"/>
    <property type="match status" value="1"/>
</dbReference>
<evidence type="ECO:0000256" key="2">
    <source>
        <dbReference type="ARBA" id="ARBA00022730"/>
    </source>
</evidence>
<comment type="subcellular location">
    <subcellularLocation>
        <location evidence="7">Plastid</location>
        <location evidence="7">Chloroplast</location>
    </subcellularLocation>
</comment>
<dbReference type="GO" id="GO:0006412">
    <property type="term" value="P:translation"/>
    <property type="evidence" value="ECO:0007669"/>
    <property type="project" value="UniProtKB-UniRule"/>
</dbReference>
<dbReference type="Gene3D" id="3.30.420.80">
    <property type="entry name" value="Ribosomal protein S11"/>
    <property type="match status" value="1"/>
</dbReference>
<keyword evidence="9" id="KW-0150">Chloroplast</keyword>
<evidence type="ECO:0000256" key="4">
    <source>
        <dbReference type="ARBA" id="ARBA00022980"/>
    </source>
</evidence>
<dbReference type="GO" id="GO:0019843">
    <property type="term" value="F:rRNA binding"/>
    <property type="evidence" value="ECO:0007669"/>
    <property type="project" value="UniProtKB-UniRule"/>
</dbReference>
<dbReference type="GO" id="GO:0005840">
    <property type="term" value="C:ribosome"/>
    <property type="evidence" value="ECO:0007669"/>
    <property type="project" value="UniProtKB-KW"/>
</dbReference>
<dbReference type="Pfam" id="PF00411">
    <property type="entry name" value="Ribosomal_S11"/>
    <property type="match status" value="1"/>
</dbReference>
<evidence type="ECO:0000313" key="9">
    <source>
        <dbReference type="EMBL" id="ALP86088.1"/>
    </source>
</evidence>
<evidence type="ECO:0000256" key="3">
    <source>
        <dbReference type="ARBA" id="ARBA00022884"/>
    </source>
</evidence>
<geneLocation type="chloroplast" evidence="9"/>
<keyword evidence="5 7" id="KW-0687">Ribonucleoprotein</keyword>
<evidence type="ECO:0000256" key="6">
    <source>
        <dbReference type="ARBA" id="ARBA00035260"/>
    </source>
</evidence>
<proteinExistence type="inferred from homology"/>
<keyword evidence="8" id="KW-0812">Transmembrane</keyword>
<keyword evidence="2 7" id="KW-0699">rRNA-binding</keyword>
<evidence type="ECO:0000256" key="7">
    <source>
        <dbReference type="HAMAP-Rule" id="MF_01310"/>
    </source>
</evidence>
<reference evidence="9" key="1">
    <citation type="submission" date="2015-05" db="EMBL/GenBank/DDBJ databases">
        <title>Phacus orbicularis chloroplast genome.</title>
        <authorList>
            <person name="Kasiborski B.A."/>
            <person name="Linton E.W."/>
        </authorList>
    </citation>
    <scope>NUCLEOTIDE SEQUENCE</scope>
</reference>
<dbReference type="PANTHER" id="PTHR11759">
    <property type="entry name" value="40S RIBOSOMAL PROTEIN S14/30S RIBOSOMAL PROTEIN S11"/>
    <property type="match status" value="1"/>
</dbReference>
<name>A0A172F1N1_9EUGL</name>
<dbReference type="InterPro" id="IPR001971">
    <property type="entry name" value="Ribosomal_uS11"/>
</dbReference>
<keyword evidence="4 7" id="KW-0689">Ribosomal protein</keyword>
<keyword evidence="8" id="KW-1133">Transmembrane helix</keyword>
<gene>
    <name evidence="7 9" type="primary">rps11</name>
</gene>
<dbReference type="GO" id="GO:0009507">
    <property type="term" value="C:chloroplast"/>
    <property type="evidence" value="ECO:0007669"/>
    <property type="project" value="UniProtKB-SubCell"/>
</dbReference>
<sequence length="130" mass="14190">MVVKKRISLSKNLRKKVNRGVVNILCFINSTIVTISDINGNVLFWSSAGNCGFKGAKKGTPYAAQVACGYALKKAVDQGMRQVEIHVSGVGSSRDSAIREVQNFGLFITLIKDSTPVPHNGCRPKKKRRV</sequence>
<keyword evidence="9" id="KW-0934">Plastid</keyword>